<organism evidence="1 2">
    <name type="scientific">Cetraspora pellucida</name>
    <dbReference type="NCBI Taxonomy" id="1433469"/>
    <lineage>
        <taxon>Eukaryota</taxon>
        <taxon>Fungi</taxon>
        <taxon>Fungi incertae sedis</taxon>
        <taxon>Mucoromycota</taxon>
        <taxon>Glomeromycotina</taxon>
        <taxon>Glomeromycetes</taxon>
        <taxon>Diversisporales</taxon>
        <taxon>Gigasporaceae</taxon>
        <taxon>Cetraspora</taxon>
    </lineage>
</organism>
<sequence length="342" mass="40121">QGFDVKYGDTDSLYLTCPGECFQECDQKYKLDQLSREEYWGEMVKISMGVMKNLRNDVNTELEKDNGTPYLNMAYEEVLFPVVFTGKKKYYGLEHKDKPNFNLGKLFIRGVDVVKRGQSKLFRNVGEEIMDRTLKVDNEETMHQIVEKVLWENIEKLSKLDYDEFIQTCIWRPKKEGKQGNISVERFVSRMGARYGREVLENQQLIKKGLSINEYLYKVPKPDERFSYIVVVPEEIYDNCGKKISQKKGDCMEYPDVVKKFNKKINIDYYTESLFALCARFINYDDKYQPSPESLAKALDHEDEIANIKDVESQKLAKKWLKNYIKNLCDAPKKDETIISHL</sequence>
<gene>
    <name evidence="1" type="ORF">SPELUC_LOCUS12506</name>
</gene>
<reference evidence="1" key="1">
    <citation type="submission" date="2021-06" db="EMBL/GenBank/DDBJ databases">
        <authorList>
            <person name="Kallberg Y."/>
            <person name="Tangrot J."/>
            <person name="Rosling A."/>
        </authorList>
    </citation>
    <scope>NUCLEOTIDE SEQUENCE</scope>
    <source>
        <strain evidence="1">28 12/20/2015</strain>
    </source>
</reference>
<feature type="non-terminal residue" evidence="1">
    <location>
        <position position="1"/>
    </location>
</feature>
<comment type="caution">
    <text evidence="1">The sequence shown here is derived from an EMBL/GenBank/DDBJ whole genome shotgun (WGS) entry which is preliminary data.</text>
</comment>
<dbReference type="Proteomes" id="UP000789366">
    <property type="component" value="Unassembled WGS sequence"/>
</dbReference>
<protein>
    <submittedName>
        <fullName evidence="1">14441_t:CDS:1</fullName>
    </submittedName>
</protein>
<name>A0ACA9PSQ6_9GLOM</name>
<evidence type="ECO:0000313" key="2">
    <source>
        <dbReference type="Proteomes" id="UP000789366"/>
    </source>
</evidence>
<evidence type="ECO:0000313" key="1">
    <source>
        <dbReference type="EMBL" id="CAG8722015.1"/>
    </source>
</evidence>
<dbReference type="EMBL" id="CAJVPW010029725">
    <property type="protein sequence ID" value="CAG8722015.1"/>
    <property type="molecule type" value="Genomic_DNA"/>
</dbReference>
<accession>A0ACA9PSQ6</accession>
<keyword evidence="2" id="KW-1185">Reference proteome</keyword>
<proteinExistence type="predicted"/>